<proteinExistence type="predicted"/>
<accession>A0A699W9B9</accession>
<dbReference type="EMBL" id="BKCJ011594801">
    <property type="protein sequence ID" value="GFD43309.1"/>
    <property type="molecule type" value="Genomic_DNA"/>
</dbReference>
<gene>
    <name evidence="1" type="ORF">Tci_915278</name>
</gene>
<dbReference type="AlphaFoldDB" id="A0A699W9B9"/>
<name>A0A699W9B9_TANCI</name>
<feature type="non-terminal residue" evidence="1">
    <location>
        <position position="109"/>
    </location>
</feature>
<sequence length="109" mass="11965">MTTPRLAPFPATTLYAGVFTLFVIVSNSDDEITTLLVRPIPTSSDHPPTLYGFPLDSGEHLLDEDLSETAEITPHSDYFGISYPLTILPTITISTSFIRRPGKEIPMPS</sequence>
<reference evidence="1" key="1">
    <citation type="journal article" date="2019" name="Sci. Rep.">
        <title>Draft genome of Tanacetum cinerariifolium, the natural source of mosquito coil.</title>
        <authorList>
            <person name="Yamashiro T."/>
            <person name="Shiraishi A."/>
            <person name="Satake H."/>
            <person name="Nakayama K."/>
        </authorList>
    </citation>
    <scope>NUCLEOTIDE SEQUENCE</scope>
</reference>
<comment type="caution">
    <text evidence="1">The sequence shown here is derived from an EMBL/GenBank/DDBJ whole genome shotgun (WGS) entry which is preliminary data.</text>
</comment>
<organism evidence="1">
    <name type="scientific">Tanacetum cinerariifolium</name>
    <name type="common">Dalmatian daisy</name>
    <name type="synonym">Chrysanthemum cinerariifolium</name>
    <dbReference type="NCBI Taxonomy" id="118510"/>
    <lineage>
        <taxon>Eukaryota</taxon>
        <taxon>Viridiplantae</taxon>
        <taxon>Streptophyta</taxon>
        <taxon>Embryophyta</taxon>
        <taxon>Tracheophyta</taxon>
        <taxon>Spermatophyta</taxon>
        <taxon>Magnoliopsida</taxon>
        <taxon>eudicotyledons</taxon>
        <taxon>Gunneridae</taxon>
        <taxon>Pentapetalae</taxon>
        <taxon>asterids</taxon>
        <taxon>campanulids</taxon>
        <taxon>Asterales</taxon>
        <taxon>Asteraceae</taxon>
        <taxon>Asteroideae</taxon>
        <taxon>Anthemideae</taxon>
        <taxon>Anthemidinae</taxon>
        <taxon>Tanacetum</taxon>
    </lineage>
</organism>
<protein>
    <submittedName>
        <fullName evidence="1">Uncharacterized protein</fullName>
    </submittedName>
</protein>
<evidence type="ECO:0000313" key="1">
    <source>
        <dbReference type="EMBL" id="GFD43309.1"/>
    </source>
</evidence>